<dbReference type="EMBL" id="JACCAU010000001">
    <property type="protein sequence ID" value="NYH17452.1"/>
    <property type="molecule type" value="Genomic_DNA"/>
</dbReference>
<organism evidence="1 2">
    <name type="scientific">Paraburkholderia bryophila</name>
    <dbReference type="NCBI Taxonomy" id="420952"/>
    <lineage>
        <taxon>Bacteria</taxon>
        <taxon>Pseudomonadati</taxon>
        <taxon>Pseudomonadota</taxon>
        <taxon>Betaproteobacteria</taxon>
        <taxon>Burkholderiales</taxon>
        <taxon>Burkholderiaceae</taxon>
        <taxon>Paraburkholderia</taxon>
    </lineage>
</organism>
<dbReference type="Proteomes" id="UP000572540">
    <property type="component" value="Unassembled WGS sequence"/>
</dbReference>
<comment type="caution">
    <text evidence="1">The sequence shown here is derived from an EMBL/GenBank/DDBJ whole genome shotgun (WGS) entry which is preliminary data.</text>
</comment>
<protein>
    <submittedName>
        <fullName evidence="1">Uncharacterized protein</fullName>
    </submittedName>
</protein>
<gene>
    <name evidence="1" type="ORF">GGD41_004680</name>
</gene>
<evidence type="ECO:0000313" key="1">
    <source>
        <dbReference type="EMBL" id="NYH17452.1"/>
    </source>
</evidence>
<reference evidence="1 2" key="1">
    <citation type="submission" date="2020-07" db="EMBL/GenBank/DDBJ databases">
        <title>Exploring microbial biodiversity for novel pathways involved in the catabolism of aromatic compounds derived from lignin.</title>
        <authorList>
            <person name="Elkins J."/>
        </authorList>
    </citation>
    <scope>NUCLEOTIDE SEQUENCE [LARGE SCALE GENOMIC DNA]</scope>
    <source>
        <strain evidence="1 2">H2C3B</strain>
    </source>
</reference>
<dbReference type="AlphaFoldDB" id="A0A7Z0B2K0"/>
<proteinExistence type="predicted"/>
<accession>A0A7Z0B2K0</accession>
<sequence length="141" mass="16173">MFDRLDADRVVVDAERARRFARRRADAARELGEVVRRVQHFDRVLPVLMEHQVVEVRDDVVHRAAVVAERNAAVHATRALNLRFVVAQCGDEFLVVLHTRERSFVRLVATFELEKTGCLAHVVLFSICIRWGDLHPPRGTV</sequence>
<evidence type="ECO:0000313" key="2">
    <source>
        <dbReference type="Proteomes" id="UP000572540"/>
    </source>
</evidence>
<name>A0A7Z0B2K0_9BURK</name>